<protein>
    <submittedName>
        <fullName evidence="6">LysR family transcriptional regulator</fullName>
    </submittedName>
</protein>
<dbReference type="KEGG" id="sphj:BSL82_10795"/>
<proteinExistence type="inferred from homology"/>
<accession>A0A1L3ZVW9</accession>
<sequence length="295" mass="32879">MNWDDLRYFLELARTGKLTAAARRLSVEHTTVSRRVQACEASAGAPLFTRSASGYALTEAGRKLLPRAEAMEQAFAGIERSLTGESREPSGLVRIGCSEAYGTTILPRHLVDLASTYPNLSVDLLALPRVIQLPRNEADIVITIDRPERGPYVSVKLADYVLRLYASKSYLANTASITTKEHLKGHRFISYVEDFTIAKDLPAAQPLLAPDYVPLKSTSILAQRTAAIAGAGIAILPTYLITRDMGLEVILDGEVRFERTYWMAMPLELKGYRRIRLVWEFLRKAALRERPQMIA</sequence>
<dbReference type="InterPro" id="IPR000847">
    <property type="entry name" value="LysR_HTH_N"/>
</dbReference>
<dbReference type="Gene3D" id="1.10.10.10">
    <property type="entry name" value="Winged helix-like DNA-binding domain superfamily/Winged helix DNA-binding domain"/>
    <property type="match status" value="1"/>
</dbReference>
<dbReference type="STRING" id="1921510.BSL82_10795"/>
<dbReference type="InterPro" id="IPR036390">
    <property type="entry name" value="WH_DNA-bd_sf"/>
</dbReference>
<dbReference type="AlphaFoldDB" id="A0A1L3ZVW9"/>
<evidence type="ECO:0000256" key="3">
    <source>
        <dbReference type="ARBA" id="ARBA00023125"/>
    </source>
</evidence>
<evidence type="ECO:0000259" key="5">
    <source>
        <dbReference type="PROSITE" id="PS50931"/>
    </source>
</evidence>
<keyword evidence="7" id="KW-1185">Reference proteome</keyword>
<evidence type="ECO:0000256" key="4">
    <source>
        <dbReference type="ARBA" id="ARBA00023163"/>
    </source>
</evidence>
<dbReference type="RefSeq" id="WP_072597531.1">
    <property type="nucleotide sequence ID" value="NZ_CP018221.1"/>
</dbReference>
<evidence type="ECO:0000313" key="6">
    <source>
        <dbReference type="EMBL" id="API59740.1"/>
    </source>
</evidence>
<feature type="domain" description="HTH lysR-type" evidence="5">
    <location>
        <begin position="1"/>
        <end position="58"/>
    </location>
</feature>
<dbReference type="PANTHER" id="PTHR30537:SF3">
    <property type="entry name" value="TRANSCRIPTIONAL REGULATORY PROTEIN"/>
    <property type="match status" value="1"/>
</dbReference>
<dbReference type="Gene3D" id="3.40.190.290">
    <property type="match status" value="1"/>
</dbReference>
<dbReference type="Pfam" id="PF00126">
    <property type="entry name" value="HTH_1"/>
    <property type="match status" value="1"/>
</dbReference>
<dbReference type="Pfam" id="PF03466">
    <property type="entry name" value="LysR_substrate"/>
    <property type="match status" value="1"/>
</dbReference>
<keyword evidence="2" id="KW-0805">Transcription regulation</keyword>
<dbReference type="Proteomes" id="UP000182063">
    <property type="component" value="Chromosome"/>
</dbReference>
<organism evidence="6 7">
    <name type="scientific">Tardibacter chloracetimidivorans</name>
    <dbReference type="NCBI Taxonomy" id="1921510"/>
    <lineage>
        <taxon>Bacteria</taxon>
        <taxon>Pseudomonadati</taxon>
        <taxon>Pseudomonadota</taxon>
        <taxon>Alphaproteobacteria</taxon>
        <taxon>Sphingomonadales</taxon>
        <taxon>Sphingomonadaceae</taxon>
        <taxon>Tardibacter</taxon>
    </lineage>
</organism>
<dbReference type="InterPro" id="IPR005119">
    <property type="entry name" value="LysR_subst-bd"/>
</dbReference>
<dbReference type="InterPro" id="IPR036388">
    <property type="entry name" value="WH-like_DNA-bd_sf"/>
</dbReference>
<dbReference type="PANTHER" id="PTHR30537">
    <property type="entry name" value="HTH-TYPE TRANSCRIPTIONAL REGULATOR"/>
    <property type="match status" value="1"/>
</dbReference>
<evidence type="ECO:0000313" key="7">
    <source>
        <dbReference type="Proteomes" id="UP000182063"/>
    </source>
</evidence>
<dbReference type="PROSITE" id="PS50931">
    <property type="entry name" value="HTH_LYSR"/>
    <property type="match status" value="1"/>
</dbReference>
<dbReference type="InterPro" id="IPR058163">
    <property type="entry name" value="LysR-type_TF_proteobact-type"/>
</dbReference>
<keyword evidence="3" id="KW-0238">DNA-binding</keyword>
<dbReference type="GO" id="GO:0043565">
    <property type="term" value="F:sequence-specific DNA binding"/>
    <property type="evidence" value="ECO:0007669"/>
    <property type="project" value="TreeGrafter"/>
</dbReference>
<keyword evidence="4" id="KW-0804">Transcription</keyword>
<name>A0A1L3ZVW9_9SPHN</name>
<dbReference type="GO" id="GO:0006351">
    <property type="term" value="P:DNA-templated transcription"/>
    <property type="evidence" value="ECO:0007669"/>
    <property type="project" value="TreeGrafter"/>
</dbReference>
<evidence type="ECO:0000256" key="1">
    <source>
        <dbReference type="ARBA" id="ARBA00009437"/>
    </source>
</evidence>
<dbReference type="SUPFAM" id="SSF46785">
    <property type="entry name" value="Winged helix' DNA-binding domain"/>
    <property type="match status" value="1"/>
</dbReference>
<dbReference type="EMBL" id="CP018221">
    <property type="protein sequence ID" value="API59740.1"/>
    <property type="molecule type" value="Genomic_DNA"/>
</dbReference>
<evidence type="ECO:0000256" key="2">
    <source>
        <dbReference type="ARBA" id="ARBA00023015"/>
    </source>
</evidence>
<dbReference type="GO" id="GO:0003700">
    <property type="term" value="F:DNA-binding transcription factor activity"/>
    <property type="evidence" value="ECO:0007669"/>
    <property type="project" value="InterPro"/>
</dbReference>
<comment type="similarity">
    <text evidence="1">Belongs to the LysR transcriptional regulatory family.</text>
</comment>
<dbReference type="OrthoDB" id="9798121at2"/>
<reference evidence="7" key="1">
    <citation type="submission" date="2016-11" db="EMBL/GenBank/DDBJ databases">
        <title>Complete Genome Sequence of alachlor-degrading Sphingomonas sp. strain JJ-A5.</title>
        <authorList>
            <person name="Lee H."/>
            <person name="Ka J.-O."/>
        </authorList>
    </citation>
    <scope>NUCLEOTIDE SEQUENCE [LARGE SCALE GENOMIC DNA]</scope>
    <source>
        <strain evidence="7">JJ-A5</strain>
    </source>
</reference>
<gene>
    <name evidence="6" type="ORF">BSL82_10795</name>
</gene>
<dbReference type="SUPFAM" id="SSF53850">
    <property type="entry name" value="Periplasmic binding protein-like II"/>
    <property type="match status" value="1"/>
</dbReference>